<dbReference type="EMBL" id="RWIU01000006">
    <property type="protein sequence ID" value="RSK41065.1"/>
    <property type="molecule type" value="Genomic_DNA"/>
</dbReference>
<reference evidence="1 2" key="1">
    <citation type="submission" date="2018-12" db="EMBL/GenBank/DDBJ databases">
        <authorList>
            <person name="Feng G."/>
            <person name="Zhu H."/>
        </authorList>
    </citation>
    <scope>NUCLEOTIDE SEQUENCE [LARGE SCALE GENOMIC DNA]</scope>
    <source>
        <strain evidence="1 2">LMG 26000</strain>
    </source>
</reference>
<name>A0A3R9NZK9_9BACT</name>
<proteinExistence type="predicted"/>
<comment type="caution">
    <text evidence="1">The sequence shown here is derived from an EMBL/GenBank/DDBJ whole genome shotgun (WGS) entry which is preliminary data.</text>
</comment>
<dbReference type="AlphaFoldDB" id="A0A3R9NZK9"/>
<dbReference type="OrthoDB" id="881955at2"/>
<dbReference type="RefSeq" id="WP_125439689.1">
    <property type="nucleotide sequence ID" value="NZ_RWIU01000006.1"/>
</dbReference>
<accession>A0A3R9NZK9</accession>
<keyword evidence="2" id="KW-1185">Reference proteome</keyword>
<evidence type="ECO:0008006" key="3">
    <source>
        <dbReference type="Google" id="ProtNLM"/>
    </source>
</evidence>
<evidence type="ECO:0000313" key="2">
    <source>
        <dbReference type="Proteomes" id="UP000270291"/>
    </source>
</evidence>
<dbReference type="Proteomes" id="UP000270291">
    <property type="component" value="Unassembled WGS sequence"/>
</dbReference>
<organism evidence="1 2">
    <name type="scientific">Hymenobacter perfusus</name>
    <dbReference type="NCBI Taxonomy" id="1236770"/>
    <lineage>
        <taxon>Bacteria</taxon>
        <taxon>Pseudomonadati</taxon>
        <taxon>Bacteroidota</taxon>
        <taxon>Cytophagia</taxon>
        <taxon>Cytophagales</taxon>
        <taxon>Hymenobacteraceae</taxon>
        <taxon>Hymenobacter</taxon>
    </lineage>
</organism>
<evidence type="ECO:0000313" key="1">
    <source>
        <dbReference type="EMBL" id="RSK41065.1"/>
    </source>
</evidence>
<sequence>MTNSASFLQISFRPDLHLLIMRWLRDVTQAELKQGYSEVLQAAQQHNATCWLVDSRRRVQSDEAMVQWLANDYLPTLSAQLGNQLIRLACLVAATWQPAEAPATPLAVLAQRPSQAAYSYHVQLFGDEGTAMQWLQASC</sequence>
<protein>
    <recommendedName>
        <fullName evidence="3">STAS/SEC14 domain-containing protein</fullName>
    </recommendedName>
</protein>
<gene>
    <name evidence="1" type="ORF">EI293_16675</name>
</gene>